<dbReference type="PANTHER" id="PTHR33067:SF35">
    <property type="entry name" value="ASPARTIC PEPTIDASE DDI1-TYPE DOMAIN-CONTAINING PROTEIN"/>
    <property type="match status" value="1"/>
</dbReference>
<reference evidence="1" key="1">
    <citation type="journal article" date="2019" name="Sci. Rep.">
        <title>Draft genome of Tanacetum cinerariifolium, the natural source of mosquito coil.</title>
        <authorList>
            <person name="Yamashiro T."/>
            <person name="Shiraishi A."/>
            <person name="Satake H."/>
            <person name="Nakayama K."/>
        </authorList>
    </citation>
    <scope>NUCLEOTIDE SEQUENCE</scope>
</reference>
<dbReference type="CDD" id="cd00303">
    <property type="entry name" value="retropepsin_like"/>
    <property type="match status" value="1"/>
</dbReference>
<proteinExistence type="predicted"/>
<organism evidence="1">
    <name type="scientific">Tanacetum cinerariifolium</name>
    <name type="common">Dalmatian daisy</name>
    <name type="synonym">Chrysanthemum cinerariifolium</name>
    <dbReference type="NCBI Taxonomy" id="118510"/>
    <lineage>
        <taxon>Eukaryota</taxon>
        <taxon>Viridiplantae</taxon>
        <taxon>Streptophyta</taxon>
        <taxon>Embryophyta</taxon>
        <taxon>Tracheophyta</taxon>
        <taxon>Spermatophyta</taxon>
        <taxon>Magnoliopsida</taxon>
        <taxon>eudicotyledons</taxon>
        <taxon>Gunneridae</taxon>
        <taxon>Pentapetalae</taxon>
        <taxon>asterids</taxon>
        <taxon>campanulids</taxon>
        <taxon>Asterales</taxon>
        <taxon>Asteraceae</taxon>
        <taxon>Asteroideae</taxon>
        <taxon>Anthemideae</taxon>
        <taxon>Anthemidinae</taxon>
        <taxon>Tanacetum</taxon>
    </lineage>
</organism>
<gene>
    <name evidence="1" type="ORF">Tci_015856</name>
</gene>
<accession>A0A6L2K390</accession>
<dbReference type="InterPro" id="IPR021109">
    <property type="entry name" value="Peptidase_aspartic_dom_sf"/>
</dbReference>
<keyword evidence="1" id="KW-0695">RNA-directed DNA polymerase</keyword>
<sequence>SRVDPTLLNDFEMATDGNGDPPVPDLRTMKELCQSTLNGRGEPIAPIAIQAMNFGLKNDMIQQVQNSCQFHGLLGDDANKHLDKFLHVTQSIKVNGVTDDALRLNEITNFRQRPDESLFEAWERYKLSIDRCPNHNMLLVNQIDTFYNGLTLRHRDTINVAAAQRSESSSSITSSFNQEIVSLKAKMAEINKNLMKVLQVNQQVKAVTPSCKTCGGPHSYNDCPATVGQTLNTYVAGAYKGGNSYQPQVITPATVKSVEKSGVICGGAHDYYDCIATDSNQSSVCATTATYNQVSPPNRASNQMAPPGFAPVQNNQNSFANALLLMPKFTSTIKRLLTNKDKLFELAKVPLNENCSAMLLKKLPENLGDPDKFLIACDFPRMDVCHALADLDASINLMPLSIWKKLSLPELTPTRMTLELADRSITRPKGVAEDVFFKVEKFHFPTDFVVVDFEADPQVPLILGRSFLRTGRALIDVYGEEITLRVNDESVTFNLNQTMRYSSTYDDNSVNRIDVIDIACDEYAQDVLDFKESDFFLEEIEDFLKDESILMGIEDSCYDSEGDILYLEKLLNDDPSQLPPMDLKQAEETKVKSLIKEPPELELKELPSHLEYAFLEETDKLPVIIAKDLKDDEKEALLKVLKYHKRVIAWKIIDIKDKLDDALWAFCTAFKTPSGCTPYKLMYEKSCHLPIELEHKVYWALKHANFDLKTAGDHRKLQLNELRDQAYENSLIYKERTNKLHDPKIKNHIFNVGNQVLLFNSRLKIFSGKLKTRWSGPFTIT</sequence>
<evidence type="ECO:0000313" key="1">
    <source>
        <dbReference type="EMBL" id="GEU43878.1"/>
    </source>
</evidence>
<dbReference type="AlphaFoldDB" id="A0A6L2K390"/>
<dbReference type="Gene3D" id="2.40.70.10">
    <property type="entry name" value="Acid Proteases"/>
    <property type="match status" value="1"/>
</dbReference>
<name>A0A6L2K390_TANCI</name>
<feature type="non-terminal residue" evidence="1">
    <location>
        <position position="1"/>
    </location>
</feature>
<dbReference type="PANTHER" id="PTHR33067">
    <property type="entry name" value="RNA-DIRECTED DNA POLYMERASE-RELATED"/>
    <property type="match status" value="1"/>
</dbReference>
<keyword evidence="1" id="KW-0808">Transferase</keyword>
<dbReference type="GO" id="GO:0003964">
    <property type="term" value="F:RNA-directed DNA polymerase activity"/>
    <property type="evidence" value="ECO:0007669"/>
    <property type="project" value="UniProtKB-KW"/>
</dbReference>
<dbReference type="EMBL" id="BKCJ010001768">
    <property type="protein sequence ID" value="GEU43878.1"/>
    <property type="molecule type" value="Genomic_DNA"/>
</dbReference>
<comment type="caution">
    <text evidence="1">The sequence shown here is derived from an EMBL/GenBank/DDBJ whole genome shotgun (WGS) entry which is preliminary data.</text>
</comment>
<keyword evidence="1" id="KW-0548">Nucleotidyltransferase</keyword>
<protein>
    <submittedName>
        <fullName evidence="1">Reverse transcriptase domain-containing protein</fullName>
    </submittedName>
</protein>